<dbReference type="InterPro" id="IPR036388">
    <property type="entry name" value="WH-like_DNA-bd_sf"/>
</dbReference>
<dbReference type="Proteomes" id="UP001303889">
    <property type="component" value="Unassembled WGS sequence"/>
</dbReference>
<keyword evidence="6" id="KW-1185">Reference proteome</keyword>
<dbReference type="GO" id="GO:0000339">
    <property type="term" value="F:RNA cap binding"/>
    <property type="evidence" value="ECO:0007669"/>
    <property type="project" value="InterPro"/>
</dbReference>
<dbReference type="SUPFAM" id="SSF46785">
    <property type="entry name" value="Winged helix' DNA-binding domain"/>
    <property type="match status" value="1"/>
</dbReference>
<gene>
    <name evidence="5" type="ORF">C8A05DRAFT_16990</name>
</gene>
<evidence type="ECO:0000256" key="3">
    <source>
        <dbReference type="SAM" id="MobiDB-lite"/>
    </source>
</evidence>
<evidence type="ECO:0000313" key="6">
    <source>
        <dbReference type="Proteomes" id="UP001303889"/>
    </source>
</evidence>
<dbReference type="AlphaFoldDB" id="A0AAN6RSP9"/>
<dbReference type="InterPro" id="IPR006630">
    <property type="entry name" value="La_HTH"/>
</dbReference>
<dbReference type="InterPro" id="IPR036390">
    <property type="entry name" value="WH_DNA-bd_sf"/>
</dbReference>
<protein>
    <recommendedName>
        <fullName evidence="4">HTH La-type RNA-binding domain-containing protein</fullName>
    </recommendedName>
</protein>
<dbReference type="GO" id="GO:0048255">
    <property type="term" value="P:mRNA stabilization"/>
    <property type="evidence" value="ECO:0007669"/>
    <property type="project" value="InterPro"/>
</dbReference>
<proteinExistence type="predicted"/>
<dbReference type="InterPro" id="IPR006607">
    <property type="entry name" value="DM15"/>
</dbReference>
<feature type="compositionally biased region" description="Low complexity" evidence="3">
    <location>
        <begin position="81"/>
        <end position="95"/>
    </location>
</feature>
<feature type="compositionally biased region" description="Low complexity" evidence="3">
    <location>
        <begin position="196"/>
        <end position="205"/>
    </location>
</feature>
<feature type="domain" description="HTH La-type RNA-binding" evidence="4">
    <location>
        <begin position="619"/>
        <end position="710"/>
    </location>
</feature>
<feature type="compositionally biased region" description="Basic and acidic residues" evidence="3">
    <location>
        <begin position="290"/>
        <end position="313"/>
    </location>
</feature>
<accession>A0AAN6RSP9</accession>
<reference evidence="5" key="2">
    <citation type="submission" date="2023-05" db="EMBL/GenBank/DDBJ databases">
        <authorList>
            <consortium name="Lawrence Berkeley National Laboratory"/>
            <person name="Steindorff A."/>
            <person name="Hensen N."/>
            <person name="Bonometti L."/>
            <person name="Westerberg I."/>
            <person name="Brannstrom I.O."/>
            <person name="Guillou S."/>
            <person name="Cros-Aarteil S."/>
            <person name="Calhoun S."/>
            <person name="Haridas S."/>
            <person name="Kuo A."/>
            <person name="Mondo S."/>
            <person name="Pangilinan J."/>
            <person name="Riley R."/>
            <person name="Labutti K."/>
            <person name="Andreopoulos B."/>
            <person name="Lipzen A."/>
            <person name="Chen C."/>
            <person name="Yanf M."/>
            <person name="Daum C."/>
            <person name="Ng V."/>
            <person name="Clum A."/>
            <person name="Ohm R."/>
            <person name="Martin F."/>
            <person name="Silar P."/>
            <person name="Natvig D."/>
            <person name="Lalanne C."/>
            <person name="Gautier V."/>
            <person name="Ament-Velasquez S.L."/>
            <person name="Kruys A."/>
            <person name="Hutchinson M.I."/>
            <person name="Powell A.J."/>
            <person name="Barry K."/>
            <person name="Miller A.N."/>
            <person name="Grigoriev I.V."/>
            <person name="Debuchy R."/>
            <person name="Gladieux P."/>
            <person name="Thoren M.H."/>
            <person name="Johannesson H."/>
        </authorList>
    </citation>
    <scope>NUCLEOTIDE SEQUENCE</scope>
    <source>
        <strain evidence="5">CBS 103.79</strain>
    </source>
</reference>
<name>A0AAN6RSP9_9PEZI</name>
<dbReference type="SMART" id="SM00684">
    <property type="entry name" value="DM15"/>
    <property type="match status" value="2"/>
</dbReference>
<dbReference type="PROSITE" id="PS50961">
    <property type="entry name" value="HTH_LA"/>
    <property type="match status" value="1"/>
</dbReference>
<dbReference type="EMBL" id="MU855643">
    <property type="protein sequence ID" value="KAK3900726.1"/>
    <property type="molecule type" value="Genomic_DNA"/>
</dbReference>
<feature type="compositionally biased region" description="Polar residues" evidence="3">
    <location>
        <begin position="18"/>
        <end position="36"/>
    </location>
</feature>
<keyword evidence="1 2" id="KW-0694">RNA-binding</keyword>
<dbReference type="Pfam" id="PF05383">
    <property type="entry name" value="La"/>
    <property type="match status" value="1"/>
</dbReference>
<evidence type="ECO:0000313" key="5">
    <source>
        <dbReference type="EMBL" id="KAK3900726.1"/>
    </source>
</evidence>
<organism evidence="5 6">
    <name type="scientific">Staphylotrichum tortipilum</name>
    <dbReference type="NCBI Taxonomy" id="2831512"/>
    <lineage>
        <taxon>Eukaryota</taxon>
        <taxon>Fungi</taxon>
        <taxon>Dikarya</taxon>
        <taxon>Ascomycota</taxon>
        <taxon>Pezizomycotina</taxon>
        <taxon>Sordariomycetes</taxon>
        <taxon>Sordariomycetidae</taxon>
        <taxon>Sordariales</taxon>
        <taxon>Chaetomiaceae</taxon>
        <taxon>Staphylotrichum</taxon>
    </lineage>
</organism>
<feature type="compositionally biased region" description="Polar residues" evidence="3">
    <location>
        <begin position="107"/>
        <end position="135"/>
    </location>
</feature>
<feature type="compositionally biased region" description="Low complexity" evidence="3">
    <location>
        <begin position="518"/>
        <end position="537"/>
    </location>
</feature>
<reference evidence="5" key="1">
    <citation type="journal article" date="2023" name="Mol. Phylogenet. Evol.">
        <title>Genome-scale phylogeny and comparative genomics of the fungal order Sordariales.</title>
        <authorList>
            <person name="Hensen N."/>
            <person name="Bonometti L."/>
            <person name="Westerberg I."/>
            <person name="Brannstrom I.O."/>
            <person name="Guillou S."/>
            <person name="Cros-Aarteil S."/>
            <person name="Calhoun S."/>
            <person name="Haridas S."/>
            <person name="Kuo A."/>
            <person name="Mondo S."/>
            <person name="Pangilinan J."/>
            <person name="Riley R."/>
            <person name="LaButti K."/>
            <person name="Andreopoulos B."/>
            <person name="Lipzen A."/>
            <person name="Chen C."/>
            <person name="Yan M."/>
            <person name="Daum C."/>
            <person name="Ng V."/>
            <person name="Clum A."/>
            <person name="Steindorff A."/>
            <person name="Ohm R.A."/>
            <person name="Martin F."/>
            <person name="Silar P."/>
            <person name="Natvig D.O."/>
            <person name="Lalanne C."/>
            <person name="Gautier V."/>
            <person name="Ament-Velasquez S.L."/>
            <person name="Kruys A."/>
            <person name="Hutchinson M.I."/>
            <person name="Powell A.J."/>
            <person name="Barry K."/>
            <person name="Miller A.N."/>
            <person name="Grigoriev I.V."/>
            <person name="Debuchy R."/>
            <person name="Gladieux P."/>
            <person name="Hiltunen Thoren M."/>
            <person name="Johannesson H."/>
        </authorList>
    </citation>
    <scope>NUCLEOTIDE SEQUENCE</scope>
    <source>
        <strain evidence="5">CBS 103.79</strain>
    </source>
</reference>
<evidence type="ECO:0000256" key="2">
    <source>
        <dbReference type="PROSITE-ProRule" id="PRU00332"/>
    </source>
</evidence>
<feature type="compositionally biased region" description="Low complexity" evidence="3">
    <location>
        <begin position="42"/>
        <end position="58"/>
    </location>
</feature>
<feature type="region of interest" description="Disordered" evidence="3">
    <location>
        <begin position="859"/>
        <end position="881"/>
    </location>
</feature>
<dbReference type="Pfam" id="PF21071">
    <property type="entry name" value="LARP1_HEAT"/>
    <property type="match status" value="1"/>
</dbReference>
<evidence type="ECO:0000256" key="1">
    <source>
        <dbReference type="ARBA" id="ARBA00022884"/>
    </source>
</evidence>
<dbReference type="SMART" id="SM00715">
    <property type="entry name" value="LA"/>
    <property type="match status" value="1"/>
</dbReference>
<feature type="compositionally biased region" description="Polar residues" evidence="3">
    <location>
        <begin position="582"/>
        <end position="596"/>
    </location>
</feature>
<evidence type="ECO:0000259" key="4">
    <source>
        <dbReference type="PROSITE" id="PS50961"/>
    </source>
</evidence>
<feature type="compositionally biased region" description="Polar residues" evidence="3">
    <location>
        <begin position="548"/>
        <end position="557"/>
    </location>
</feature>
<comment type="caution">
    <text evidence="5">The sequence shown here is derived from an EMBL/GenBank/DDBJ whole genome shotgun (WGS) entry which is preliminary data.</text>
</comment>
<dbReference type="Gene3D" id="1.10.10.10">
    <property type="entry name" value="Winged helix-like DNA-binding domain superfamily/Winged helix DNA-binding domain"/>
    <property type="match status" value="1"/>
</dbReference>
<dbReference type="CDD" id="cd07323">
    <property type="entry name" value="LAM"/>
    <property type="match status" value="1"/>
</dbReference>
<feature type="region of interest" description="Disordered" evidence="3">
    <location>
        <begin position="1"/>
        <end position="600"/>
    </location>
</feature>
<feature type="compositionally biased region" description="Polar residues" evidence="3">
    <location>
        <begin position="478"/>
        <end position="489"/>
    </location>
</feature>
<sequence length="1025" mass="109442">MSAAVFSYAQAARGRAVSQPSLEETSSAAPSTTGSQGKDDASTGATSVTAPSVASTSPDNHDTEQTIQAQSEGGSPKQDSEAASVGSSSSTASIAEQLGKTVEEGSAKSTDSRTQTQANSEGKASRSTSRTSRFNDNTDGKKTRKGKKSRSSDKDAQSDQAQEEESEKAKEPPKPVVLTEAAPPAVNPWAKRMEAQKAAVQAKVVPEGTAADSEAKQTPPQEEAGVRGTTSNGVNGDKWAHKKSADATRPADQGPRRSGPRGSRPGDKDEKSTAALPLAADPSSWPDPKSAAEREQPARKTQEKTESADKDSLDEAGPTRKKTWEKLEIVHSVVFETQLPPPRGSKPRNGAPRGGREGGSMRGSHPATAPANPQPTSTSGADKAPAPTTTGPKTAATARPREGSMPSRAASHPQPSKRGSVDSGLRDQRKQSVAGNNTEQSREAGPENSFASKRASATRDIRTENGPLGSEGAVVNGARTQPQERNSLQARGDYAKDGAHGQQYPSRDGRPERGRGGAYRARGGHNSSSSHLSSGSYGPNGHYGAPNGFQSRQNPNAHSPPAFNGQFPNSFGHPSRGRGNKWTGSGQQAGRNNSVNGFPPKSAPVNDFAVGQYPPYMYSPVFDASVPILRSQVEYYLSVENLCKDYYLRQHMDGQGFVHLSTIAAFKRIKAVTEDVELLRLACSFSEQLEFGVGDDGVERLRTRDKWQHFVLPSAERAEPYRNDGPANWTPYPKADTQFAAPFPGPMVPQPYPPTAAAGFSGYPEEQMYAPPFVNGGPYEPVVNGGAVNGHHHGHESRLSAGVPEYAPPQAPITLESMTNFPDSLVDNLMMILSYNDEKDGSESSDAAGVAGYVSGAQQASENGVSPNASEVHSTESVDQVDQSERGIVWVDGQASASTKAQRIRKPYAEIRSAALEQRQNAKAGDTPKEMQKLYKFWSQMLLHDFNAKVYQEFRQLALDDASAEAASKCGLKCLLDFYDKLLLKTNARKPWPQDRAVPEIFTAHLSDAVELDRKLGGEDVATAI</sequence>
<feature type="compositionally biased region" description="Low complexity" evidence="3">
    <location>
        <begin position="380"/>
        <end position="398"/>
    </location>
</feature>